<reference evidence="2" key="1">
    <citation type="submission" date="2017-02" db="EMBL/GenBank/DDBJ databases">
        <title>Delving into the versatile metabolic prowess of the omnipresent phylum Bacteroidetes.</title>
        <authorList>
            <person name="Nobu M.K."/>
            <person name="Mei R."/>
            <person name="Narihiro T."/>
            <person name="Kuroda K."/>
            <person name="Liu W.-T."/>
        </authorList>
    </citation>
    <scope>NUCLEOTIDE SEQUENCE</scope>
    <source>
        <strain evidence="2">ADurb.Bin160</strain>
    </source>
</reference>
<sequence length="69" mass="7613">MLGRLGHQTSVKYIFAKTSVFLFLLVLNLVLILVCFISIQPFHICLIASSSIPKICFIASNVNSSSLLE</sequence>
<dbReference type="Proteomes" id="UP000485621">
    <property type="component" value="Unassembled WGS sequence"/>
</dbReference>
<evidence type="ECO:0000256" key="1">
    <source>
        <dbReference type="SAM" id="Phobius"/>
    </source>
</evidence>
<dbReference type="AlphaFoldDB" id="A0A1V5ZQ68"/>
<proteinExistence type="predicted"/>
<accession>A0A1V5ZQ68</accession>
<keyword evidence="1" id="KW-1133">Transmembrane helix</keyword>
<keyword evidence="1" id="KW-0812">Transmembrane</keyword>
<protein>
    <submittedName>
        <fullName evidence="2">Uncharacterized protein</fullName>
    </submittedName>
</protein>
<name>A0A1V5ZQ68_9BACT</name>
<keyword evidence="1" id="KW-0472">Membrane</keyword>
<comment type="caution">
    <text evidence="2">The sequence shown here is derived from an EMBL/GenBank/DDBJ whole genome shotgun (WGS) entry which is preliminary data.</text>
</comment>
<dbReference type="EMBL" id="MWDB01000002">
    <property type="protein sequence ID" value="OQB42480.1"/>
    <property type="molecule type" value="Genomic_DNA"/>
</dbReference>
<evidence type="ECO:0000313" key="2">
    <source>
        <dbReference type="EMBL" id="OQB42480.1"/>
    </source>
</evidence>
<gene>
    <name evidence="2" type="ORF">BWY04_00180</name>
</gene>
<organism evidence="2">
    <name type="scientific">candidate division CPR1 bacterium ADurb.Bin160</name>
    <dbReference type="NCBI Taxonomy" id="1852826"/>
    <lineage>
        <taxon>Bacteria</taxon>
        <taxon>candidate division CPR1</taxon>
    </lineage>
</organism>
<feature type="transmembrane region" description="Helical" evidence="1">
    <location>
        <begin position="20"/>
        <end position="39"/>
    </location>
</feature>